<organism evidence="2 3">
    <name type="scientific">Emergomyces africanus</name>
    <dbReference type="NCBI Taxonomy" id="1955775"/>
    <lineage>
        <taxon>Eukaryota</taxon>
        <taxon>Fungi</taxon>
        <taxon>Dikarya</taxon>
        <taxon>Ascomycota</taxon>
        <taxon>Pezizomycotina</taxon>
        <taxon>Eurotiomycetes</taxon>
        <taxon>Eurotiomycetidae</taxon>
        <taxon>Onygenales</taxon>
        <taxon>Ajellomycetaceae</taxon>
        <taxon>Emergomyces</taxon>
    </lineage>
</organism>
<proteinExistence type="predicted"/>
<dbReference type="Proteomes" id="UP000091918">
    <property type="component" value="Unassembled WGS sequence"/>
</dbReference>
<sequence length="444" mass="50336">MLLDIEYDSKMPQVMFDKPYPLPRKRSWKLVALQGLLHRFSRKRIIAHREHTSVPCGGRDPLSKEPNTPRRFLYTPKRTERQFGPDSVNLPQKSHDLDRRRTRNENSYSTLSAETSIGPCSSTLCIPLPITTHLSQSTSLRSNYGVRDLRALVQYAALAATTDVNETCNSGIASFPETPTKFLIDFLEGKAGIENLDHFNAFLIVRPTEQGARVLYASEGLWSDEDFEKDEFFLYSKRALNQTSGITTETTDDGNERLHLMLFGGLPSIGGRSDLVLVSLIDITYFLDALTISDLEIEALIRQIYTANSQYVGQESKLKDSLETSDVMPQLVNHVVKSILTLYRDYFILAQSAKEQGYYEISHVSSNLYAEGEYVTGHLSHTPPAVISQISQLTGQAKRFVVEVNWGSDGRVKRLYFIPMMTGRRRFWLCMLVDPVHPVLWQGE</sequence>
<accession>A0A1B7P1X2</accession>
<dbReference type="STRING" id="1658172.A0A1B7P1X2"/>
<dbReference type="OrthoDB" id="5416073at2759"/>
<keyword evidence="3" id="KW-1185">Reference proteome</keyword>
<evidence type="ECO:0000256" key="1">
    <source>
        <dbReference type="SAM" id="MobiDB-lite"/>
    </source>
</evidence>
<feature type="region of interest" description="Disordered" evidence="1">
    <location>
        <begin position="51"/>
        <end position="112"/>
    </location>
</feature>
<evidence type="ECO:0000313" key="2">
    <source>
        <dbReference type="EMBL" id="OAX82837.1"/>
    </source>
</evidence>
<gene>
    <name evidence="2" type="ORF">ACJ72_02798</name>
</gene>
<protein>
    <submittedName>
        <fullName evidence="2">Uncharacterized protein</fullName>
    </submittedName>
</protein>
<dbReference type="AlphaFoldDB" id="A0A1B7P1X2"/>
<reference evidence="2 3" key="1">
    <citation type="submission" date="2015-07" db="EMBL/GenBank/DDBJ databases">
        <title>Emmonsia species relationships and genome sequence.</title>
        <authorList>
            <person name="Cuomo C.A."/>
            <person name="Schwartz I.S."/>
            <person name="Kenyon C."/>
            <person name="de Hoog G.S."/>
            <person name="Govender N.P."/>
            <person name="Botha A."/>
            <person name="Moreno L."/>
            <person name="de Vries M."/>
            <person name="Munoz J.F."/>
            <person name="Stielow J.B."/>
        </authorList>
    </citation>
    <scope>NUCLEOTIDE SEQUENCE [LARGE SCALE GENOMIC DNA]</scope>
    <source>
        <strain evidence="2 3">CBS 136260</strain>
    </source>
</reference>
<dbReference type="EMBL" id="LGUA01000248">
    <property type="protein sequence ID" value="OAX82837.1"/>
    <property type="molecule type" value="Genomic_DNA"/>
</dbReference>
<evidence type="ECO:0000313" key="3">
    <source>
        <dbReference type="Proteomes" id="UP000091918"/>
    </source>
</evidence>
<name>A0A1B7P1X2_9EURO</name>
<comment type="caution">
    <text evidence="2">The sequence shown here is derived from an EMBL/GenBank/DDBJ whole genome shotgun (WGS) entry which is preliminary data.</text>
</comment>